<evidence type="ECO:0000259" key="1">
    <source>
        <dbReference type="Pfam" id="PF02525"/>
    </source>
</evidence>
<keyword evidence="3" id="KW-1185">Reference proteome</keyword>
<dbReference type="EMBL" id="CP007521">
    <property type="protein sequence ID" value="AIA29299.1"/>
    <property type="molecule type" value="Genomic_DNA"/>
</dbReference>
<dbReference type="PANTHER" id="PTHR43741">
    <property type="entry name" value="FMN-DEPENDENT NADH-AZOREDUCTASE 1"/>
    <property type="match status" value="1"/>
</dbReference>
<dbReference type="eggNOG" id="COG1182">
    <property type="taxonomic scope" value="Bacteria"/>
</dbReference>
<protein>
    <submittedName>
        <fullName evidence="2">FMN-dependent NADH-azoreductase</fullName>
    </submittedName>
</protein>
<accession>A0A059XLC7</accession>
<dbReference type="InterPro" id="IPR029039">
    <property type="entry name" value="Flavoprotein-like_sf"/>
</dbReference>
<dbReference type="AlphaFoldDB" id="A0A059XLC7"/>
<dbReference type="Gene3D" id="3.40.50.360">
    <property type="match status" value="1"/>
</dbReference>
<dbReference type="PANTHER" id="PTHR43741:SF4">
    <property type="entry name" value="FMN-DEPENDENT NADH:QUINONE OXIDOREDUCTASE"/>
    <property type="match status" value="1"/>
</dbReference>
<evidence type="ECO:0000313" key="2">
    <source>
        <dbReference type="EMBL" id="AIA29299.1"/>
    </source>
</evidence>
<organism evidence="2 3">
    <name type="scientific">Mycoplasmopsis californica</name>
    <dbReference type="NCBI Taxonomy" id="2113"/>
    <lineage>
        <taxon>Bacteria</taxon>
        <taxon>Bacillati</taxon>
        <taxon>Mycoplasmatota</taxon>
        <taxon>Mycoplasmoidales</taxon>
        <taxon>Metamycoplasmataceae</taxon>
        <taxon>Mycoplasmopsis</taxon>
    </lineage>
</organism>
<evidence type="ECO:0000313" key="3">
    <source>
        <dbReference type="Proteomes" id="UP000027088"/>
    </source>
</evidence>
<sequence>MQPLKIFSVVGAVNKDSLSEKINNEIVARLMKTHPNSQLTQLHVSKSEFSQNSLGANNIDTFYADVNSENWIQTLHESDVLVLSTPMTNFSYTAGIKNFIDAVAVANKTFSYKYSTNGGSIGLLDKLKVILVGTQGAPIDWYPFGAFLDNLKGIFNFFGAPQIQTLMVDGNKVKPRSEMMHEDIIAEIDDKIAEVVSNIDWNELKN</sequence>
<dbReference type="RefSeq" id="WP_038561166.1">
    <property type="nucleotide sequence ID" value="NZ_CP007521.1"/>
</dbReference>
<dbReference type="KEGG" id="mcr:MCFN_00670"/>
<proteinExistence type="predicted"/>
<dbReference type="InterPro" id="IPR050104">
    <property type="entry name" value="FMN-dep_NADH:Q_OxRdtase_AzoR1"/>
</dbReference>
<dbReference type="Proteomes" id="UP000027088">
    <property type="component" value="Chromosome"/>
</dbReference>
<name>A0A059XLC7_9BACT</name>
<dbReference type="InterPro" id="IPR003680">
    <property type="entry name" value="Flavodoxin_fold"/>
</dbReference>
<dbReference type="Pfam" id="PF02525">
    <property type="entry name" value="Flavodoxin_2"/>
    <property type="match status" value="1"/>
</dbReference>
<reference evidence="2 3" key="1">
    <citation type="journal article" date="2014" name="Genome Announc.">
        <title>Complete Genome Sequence of the Bovine Mastitis Pathogen Mycoplasma californicum Strain ST-6T (ATCC 33461T).</title>
        <authorList>
            <person name="Calcutt M.J."/>
            <person name="Foecking M.F."/>
            <person name="Fox L.K."/>
        </authorList>
    </citation>
    <scope>NUCLEOTIDE SEQUENCE [LARGE SCALE GENOMIC DNA]</scope>
    <source>
        <strain evidence="2 3">ST-6</strain>
    </source>
</reference>
<dbReference type="NCBIfam" id="NF002370">
    <property type="entry name" value="PRK01355.1"/>
    <property type="match status" value="1"/>
</dbReference>
<gene>
    <name evidence="2" type="ORF">MCFN_00670</name>
</gene>
<dbReference type="SUPFAM" id="SSF52218">
    <property type="entry name" value="Flavoproteins"/>
    <property type="match status" value="1"/>
</dbReference>
<feature type="domain" description="Flavodoxin-like fold" evidence="1">
    <location>
        <begin position="5"/>
        <end position="183"/>
    </location>
</feature>